<dbReference type="InterPro" id="IPR015813">
    <property type="entry name" value="Pyrv/PenolPyrv_kinase-like_dom"/>
</dbReference>
<dbReference type="GO" id="GO:0003864">
    <property type="term" value="F:3-methyl-2-oxobutanoate hydroxymethyltransferase activity"/>
    <property type="evidence" value="ECO:0007669"/>
    <property type="project" value="UniProtKB-EC"/>
</dbReference>
<dbReference type="GO" id="GO:0015940">
    <property type="term" value="P:pantothenate biosynthetic process"/>
    <property type="evidence" value="ECO:0007669"/>
    <property type="project" value="InterPro"/>
</dbReference>
<comment type="similarity">
    <text evidence="2">Belongs to the PanB family.</text>
</comment>
<dbReference type="PIRSF" id="PIRSF000388">
    <property type="entry name" value="Pantoate_hydroxy_MeTrfase"/>
    <property type="match status" value="1"/>
</dbReference>
<dbReference type="GO" id="GO:0008168">
    <property type="term" value="F:methyltransferase activity"/>
    <property type="evidence" value="ECO:0007669"/>
    <property type="project" value="UniProtKB-KW"/>
</dbReference>
<comment type="pathway">
    <text evidence="1">Cofactor biosynthesis; (R)-pantothenate biosynthesis; (R)-pantoate from 3-methyl-2-oxobutanoate: step 1/2.</text>
</comment>
<evidence type="ECO:0000256" key="2">
    <source>
        <dbReference type="ARBA" id="ARBA00008676"/>
    </source>
</evidence>
<name>A0A3B0WDG5_9ZZZZ</name>
<dbReference type="AlphaFoldDB" id="A0A3B0WDG5"/>
<keyword evidence="4 5" id="KW-0808">Transferase</keyword>
<keyword evidence="5" id="KW-0489">Methyltransferase</keyword>
<dbReference type="FunFam" id="3.20.20.60:FF:000003">
    <property type="entry name" value="3-methyl-2-oxobutanoate hydroxymethyltransferase"/>
    <property type="match status" value="1"/>
</dbReference>
<dbReference type="GO" id="GO:0005737">
    <property type="term" value="C:cytoplasm"/>
    <property type="evidence" value="ECO:0007669"/>
    <property type="project" value="TreeGrafter"/>
</dbReference>
<evidence type="ECO:0000256" key="4">
    <source>
        <dbReference type="ARBA" id="ARBA00022679"/>
    </source>
</evidence>
<evidence type="ECO:0000256" key="3">
    <source>
        <dbReference type="ARBA" id="ARBA00012618"/>
    </source>
</evidence>
<dbReference type="PANTHER" id="PTHR20881:SF0">
    <property type="entry name" value="3-METHYL-2-OXOBUTANOATE HYDROXYMETHYLTRANSFERASE"/>
    <property type="match status" value="1"/>
</dbReference>
<dbReference type="EC" id="2.1.2.11" evidence="3"/>
<dbReference type="CDD" id="cd06557">
    <property type="entry name" value="KPHMT-like"/>
    <property type="match status" value="1"/>
</dbReference>
<dbReference type="InterPro" id="IPR003700">
    <property type="entry name" value="Pantoate_hydroxy_MeTrfase"/>
</dbReference>
<reference evidence="5" key="1">
    <citation type="submission" date="2018-06" db="EMBL/GenBank/DDBJ databases">
        <authorList>
            <person name="Zhirakovskaya E."/>
        </authorList>
    </citation>
    <scope>NUCLEOTIDE SEQUENCE</scope>
</reference>
<gene>
    <name evidence="5" type="ORF">MNBD_GAMMA07-1624</name>
</gene>
<evidence type="ECO:0000313" key="5">
    <source>
        <dbReference type="EMBL" id="VAW54048.1"/>
    </source>
</evidence>
<accession>A0A3B0WDG5</accession>
<dbReference type="GO" id="GO:0000287">
    <property type="term" value="F:magnesium ion binding"/>
    <property type="evidence" value="ECO:0007669"/>
    <property type="project" value="TreeGrafter"/>
</dbReference>
<dbReference type="HAMAP" id="MF_00156">
    <property type="entry name" value="PanB"/>
    <property type="match status" value="1"/>
</dbReference>
<dbReference type="InterPro" id="IPR040442">
    <property type="entry name" value="Pyrv_kinase-like_dom_sf"/>
</dbReference>
<dbReference type="NCBIfam" id="TIGR00222">
    <property type="entry name" value="panB"/>
    <property type="match status" value="1"/>
</dbReference>
<dbReference type="PANTHER" id="PTHR20881">
    <property type="entry name" value="3-METHYL-2-OXOBUTANOATE HYDROXYMETHYLTRANSFERASE"/>
    <property type="match status" value="1"/>
</dbReference>
<evidence type="ECO:0000256" key="1">
    <source>
        <dbReference type="ARBA" id="ARBA00005033"/>
    </source>
</evidence>
<dbReference type="GO" id="GO:0032259">
    <property type="term" value="P:methylation"/>
    <property type="evidence" value="ECO:0007669"/>
    <property type="project" value="UniProtKB-KW"/>
</dbReference>
<dbReference type="NCBIfam" id="NF001452">
    <property type="entry name" value="PRK00311.1"/>
    <property type="match status" value="1"/>
</dbReference>
<dbReference type="Pfam" id="PF02548">
    <property type="entry name" value="Pantoate_transf"/>
    <property type="match status" value="1"/>
</dbReference>
<dbReference type="EMBL" id="UOFF01000047">
    <property type="protein sequence ID" value="VAW54048.1"/>
    <property type="molecule type" value="Genomic_DNA"/>
</dbReference>
<organism evidence="5">
    <name type="scientific">hydrothermal vent metagenome</name>
    <dbReference type="NCBI Taxonomy" id="652676"/>
    <lineage>
        <taxon>unclassified sequences</taxon>
        <taxon>metagenomes</taxon>
        <taxon>ecological metagenomes</taxon>
    </lineage>
</organism>
<sequence length="272" mass="29662">MSSQPKKIHKITINTLRDMKTKHEKIACLTAYDVSFAQCLDNAGVDIVLVGDSLGMVIQGFDSTLPVTMEQMIYHGKLVARGLQRALLILDMPFMSDASTQQAVENAGRFMKECGANMVKLEGGADQRELVETLTRLGIPVCAHLGLQPQRVHKLGGYKVQGRDAVSAEKMLNDAQVLEQAGADLLLLECVPAALAKKMTEQANIPVIGIGASNETDGQILVLYDILGISSGHIPKFSKNYMCQGNTIQQAIEKYVKEVKSTMFPNADHTFN</sequence>
<protein>
    <recommendedName>
        <fullName evidence="3">3-methyl-2-oxobutanoate hydroxymethyltransferase</fullName>
        <ecNumber evidence="3">2.1.2.11</ecNumber>
    </recommendedName>
</protein>
<proteinExistence type="inferred from homology"/>
<dbReference type="SUPFAM" id="SSF51621">
    <property type="entry name" value="Phosphoenolpyruvate/pyruvate domain"/>
    <property type="match status" value="1"/>
</dbReference>
<dbReference type="Gene3D" id="3.20.20.60">
    <property type="entry name" value="Phosphoenolpyruvate-binding domains"/>
    <property type="match status" value="1"/>
</dbReference>